<accession>A0A914YEN2</accession>
<reference evidence="3" key="1">
    <citation type="submission" date="2022-11" db="UniProtKB">
        <authorList>
            <consortium name="WormBaseParasite"/>
        </authorList>
    </citation>
    <scope>IDENTIFICATION</scope>
</reference>
<dbReference type="Proteomes" id="UP000887577">
    <property type="component" value="Unplaced"/>
</dbReference>
<keyword evidence="2" id="KW-1185">Reference proteome</keyword>
<sequence length="150" mass="16305">MVKTRSGRVPQVDSPSAVPLKRSRAVADDASSSPLQVPEDVETDTLGPLSDGSTSFKSPGTPSRVQTSPDSSDDDEDLVSCADLLSELEHHEVNVQLQMEKVEEAFEQGTSSLSTLVSTYRDVYSKLKGSRNVYGCLESELRKLGRDDRS</sequence>
<evidence type="ECO:0000313" key="2">
    <source>
        <dbReference type="Proteomes" id="UP000887577"/>
    </source>
</evidence>
<proteinExistence type="predicted"/>
<dbReference type="WBParaSite" id="PSU_v2.g17918.t1">
    <property type="protein sequence ID" value="PSU_v2.g17918.t1"/>
    <property type="gene ID" value="PSU_v2.g17918"/>
</dbReference>
<feature type="compositionally biased region" description="Polar residues" evidence="1">
    <location>
        <begin position="51"/>
        <end position="70"/>
    </location>
</feature>
<dbReference type="AlphaFoldDB" id="A0A914YEN2"/>
<name>A0A914YEN2_9BILA</name>
<evidence type="ECO:0000313" key="3">
    <source>
        <dbReference type="WBParaSite" id="PSU_v2.g17918.t1"/>
    </source>
</evidence>
<protein>
    <submittedName>
        <fullName evidence="3">Uncharacterized protein</fullName>
    </submittedName>
</protein>
<evidence type="ECO:0000256" key="1">
    <source>
        <dbReference type="SAM" id="MobiDB-lite"/>
    </source>
</evidence>
<feature type="region of interest" description="Disordered" evidence="1">
    <location>
        <begin position="1"/>
        <end position="77"/>
    </location>
</feature>
<organism evidence="2 3">
    <name type="scientific">Panagrolaimus superbus</name>
    <dbReference type="NCBI Taxonomy" id="310955"/>
    <lineage>
        <taxon>Eukaryota</taxon>
        <taxon>Metazoa</taxon>
        <taxon>Ecdysozoa</taxon>
        <taxon>Nematoda</taxon>
        <taxon>Chromadorea</taxon>
        <taxon>Rhabditida</taxon>
        <taxon>Tylenchina</taxon>
        <taxon>Panagrolaimomorpha</taxon>
        <taxon>Panagrolaimoidea</taxon>
        <taxon>Panagrolaimidae</taxon>
        <taxon>Panagrolaimus</taxon>
    </lineage>
</organism>